<protein>
    <submittedName>
        <fullName evidence="1">Uncharacterized protein</fullName>
    </submittedName>
</protein>
<proteinExistence type="predicted"/>
<dbReference type="EMBL" id="PFEF01000006">
    <property type="protein sequence ID" value="PJE64422.1"/>
    <property type="molecule type" value="Genomic_DNA"/>
</dbReference>
<reference evidence="2" key="1">
    <citation type="submission" date="2017-09" db="EMBL/GenBank/DDBJ databases">
        <title>Depth-based differentiation of microbial function through sediment-hosted aquifers and enrichment of novel symbionts in the deep terrestrial subsurface.</title>
        <authorList>
            <person name="Probst A.J."/>
            <person name="Ladd B."/>
            <person name="Jarett J.K."/>
            <person name="Geller-Mcgrath D.E."/>
            <person name="Sieber C.M.K."/>
            <person name="Emerson J.B."/>
            <person name="Anantharaman K."/>
            <person name="Thomas B.C."/>
            <person name="Malmstrom R."/>
            <person name="Stieglmeier M."/>
            <person name="Klingl A."/>
            <person name="Woyke T."/>
            <person name="Ryan C.M."/>
            <person name="Banfield J.F."/>
        </authorList>
    </citation>
    <scope>NUCLEOTIDE SEQUENCE [LARGE SCALE GENOMIC DNA]</scope>
</reference>
<organism evidence="1 2">
    <name type="scientific">Candidatus Ryanbacteria bacterium CG10_big_fil_rev_8_21_14_0_10_43_42</name>
    <dbReference type="NCBI Taxonomy" id="1974864"/>
    <lineage>
        <taxon>Bacteria</taxon>
        <taxon>Candidatus Ryaniibacteriota</taxon>
    </lineage>
</organism>
<accession>A0A2M8KX09</accession>
<dbReference type="Proteomes" id="UP000229098">
    <property type="component" value="Unassembled WGS sequence"/>
</dbReference>
<name>A0A2M8KX09_9BACT</name>
<comment type="caution">
    <text evidence="1">The sequence shown here is derived from an EMBL/GenBank/DDBJ whole genome shotgun (WGS) entry which is preliminary data.</text>
</comment>
<evidence type="ECO:0000313" key="2">
    <source>
        <dbReference type="Proteomes" id="UP000229098"/>
    </source>
</evidence>
<gene>
    <name evidence="1" type="ORF">COU90_03170</name>
</gene>
<sequence>MTNELVFKWLVFTDGIENFVLPNGETDFWEEERWILSKEREWPFAFESLCETFGLQTESLRKTLIHAREKRMS</sequence>
<evidence type="ECO:0000313" key="1">
    <source>
        <dbReference type="EMBL" id="PJE64422.1"/>
    </source>
</evidence>
<dbReference type="AlphaFoldDB" id="A0A2M8KX09"/>